<comment type="caution">
    <text evidence="7">The sequence shown here is derived from an EMBL/GenBank/DDBJ whole genome shotgun (WGS) entry which is preliminary data.</text>
</comment>
<sequence>MLQYDAEVVLVDTGFSPEAAVEKHVVDYRDPCEQLARLGLSPSDVGTVIVSHLHWDHFHTPQRFPNARLFIQRSDIEYYLGRGQNHPLAVELGDRASLDELRALIAADRVTALDGDQVIRPGLRVERIAGHSPGMQMTVLDLDSGPLVLAGDASHLFVNLQTRTPTALLNDYDAYQRGFDRITAVSAGGRWLPGHDPLMLDELETIGGGIYRAHPRS</sequence>
<evidence type="ECO:0000256" key="3">
    <source>
        <dbReference type="ARBA" id="ARBA00022723"/>
    </source>
</evidence>
<dbReference type="SMART" id="SM00849">
    <property type="entry name" value="Lactamase_B"/>
    <property type="match status" value="1"/>
</dbReference>
<dbReference type="Proteomes" id="UP001501591">
    <property type="component" value="Unassembled WGS sequence"/>
</dbReference>
<accession>A0ABP7MLN8</accession>
<proteinExistence type="inferred from homology"/>
<gene>
    <name evidence="7" type="ORF">GCM10022383_00530</name>
</gene>
<evidence type="ECO:0000313" key="8">
    <source>
        <dbReference type="Proteomes" id="UP001501591"/>
    </source>
</evidence>
<keyword evidence="3" id="KW-0479">Metal-binding</keyword>
<keyword evidence="5" id="KW-0862">Zinc</keyword>
<evidence type="ECO:0000259" key="6">
    <source>
        <dbReference type="SMART" id="SM00849"/>
    </source>
</evidence>
<keyword evidence="4" id="KW-0378">Hydrolase</keyword>
<evidence type="ECO:0000313" key="7">
    <source>
        <dbReference type="EMBL" id="GAA3925174.1"/>
    </source>
</evidence>
<dbReference type="Pfam" id="PF00753">
    <property type="entry name" value="Lactamase_B"/>
    <property type="match status" value="1"/>
</dbReference>
<feature type="domain" description="Metallo-beta-lactamase" evidence="6">
    <location>
        <begin position="1"/>
        <end position="195"/>
    </location>
</feature>
<dbReference type="SUPFAM" id="SSF56281">
    <property type="entry name" value="Metallo-hydrolase/oxidoreductase"/>
    <property type="match status" value="1"/>
</dbReference>
<dbReference type="PANTHER" id="PTHR42978">
    <property type="entry name" value="QUORUM-QUENCHING LACTONASE YTNP-RELATED-RELATED"/>
    <property type="match status" value="1"/>
</dbReference>
<dbReference type="EMBL" id="BAABCP010000001">
    <property type="protein sequence ID" value="GAA3925174.1"/>
    <property type="molecule type" value="Genomic_DNA"/>
</dbReference>
<evidence type="ECO:0000256" key="2">
    <source>
        <dbReference type="ARBA" id="ARBA00007749"/>
    </source>
</evidence>
<name>A0ABP7MLN8_9MICO</name>
<protein>
    <submittedName>
        <fullName evidence="7">N-acyl homoserine lactonase family protein</fullName>
    </submittedName>
</protein>
<dbReference type="InterPro" id="IPR051013">
    <property type="entry name" value="MBL_superfamily_lactonases"/>
</dbReference>
<dbReference type="InterPro" id="IPR036866">
    <property type="entry name" value="RibonucZ/Hydroxyglut_hydro"/>
</dbReference>
<dbReference type="Gene3D" id="3.60.15.10">
    <property type="entry name" value="Ribonuclease Z/Hydroxyacylglutathione hydrolase-like"/>
    <property type="match status" value="1"/>
</dbReference>
<comment type="similarity">
    <text evidence="2">Belongs to the metallo-beta-lactamase superfamily.</text>
</comment>
<dbReference type="InterPro" id="IPR001279">
    <property type="entry name" value="Metallo-B-lactamas"/>
</dbReference>
<reference evidence="8" key="1">
    <citation type="journal article" date="2019" name="Int. J. Syst. Evol. Microbiol.">
        <title>The Global Catalogue of Microorganisms (GCM) 10K type strain sequencing project: providing services to taxonomists for standard genome sequencing and annotation.</title>
        <authorList>
            <consortium name="The Broad Institute Genomics Platform"/>
            <consortium name="The Broad Institute Genome Sequencing Center for Infectious Disease"/>
            <person name="Wu L."/>
            <person name="Ma J."/>
        </authorList>
    </citation>
    <scope>NUCLEOTIDE SEQUENCE [LARGE SCALE GENOMIC DNA]</scope>
    <source>
        <strain evidence="8">JCM 17024</strain>
    </source>
</reference>
<organism evidence="7 8">
    <name type="scientific">Microbacterium soli</name>
    <dbReference type="NCBI Taxonomy" id="446075"/>
    <lineage>
        <taxon>Bacteria</taxon>
        <taxon>Bacillati</taxon>
        <taxon>Actinomycetota</taxon>
        <taxon>Actinomycetes</taxon>
        <taxon>Micrococcales</taxon>
        <taxon>Microbacteriaceae</taxon>
        <taxon>Microbacterium</taxon>
    </lineage>
</organism>
<evidence type="ECO:0000256" key="5">
    <source>
        <dbReference type="ARBA" id="ARBA00022833"/>
    </source>
</evidence>
<evidence type="ECO:0000256" key="1">
    <source>
        <dbReference type="ARBA" id="ARBA00001947"/>
    </source>
</evidence>
<evidence type="ECO:0000256" key="4">
    <source>
        <dbReference type="ARBA" id="ARBA00022801"/>
    </source>
</evidence>
<dbReference type="PANTHER" id="PTHR42978:SF7">
    <property type="entry name" value="METALLO-HYDROLASE RV2300C-RELATED"/>
    <property type="match status" value="1"/>
</dbReference>
<comment type="cofactor">
    <cofactor evidence="1">
        <name>Zn(2+)</name>
        <dbReference type="ChEBI" id="CHEBI:29105"/>
    </cofactor>
</comment>
<keyword evidence="8" id="KW-1185">Reference proteome</keyword>